<proteinExistence type="predicted"/>
<comment type="caution">
    <text evidence="2">The sequence shown here is derived from an EMBL/GenBank/DDBJ whole genome shotgun (WGS) entry which is preliminary data.</text>
</comment>
<keyword evidence="1" id="KW-0472">Membrane</keyword>
<dbReference type="EMBL" id="VITO01000006">
    <property type="protein sequence ID" value="TWB27686.1"/>
    <property type="molecule type" value="Genomic_DNA"/>
</dbReference>
<evidence type="ECO:0000313" key="2">
    <source>
        <dbReference type="EMBL" id="TWB27686.1"/>
    </source>
</evidence>
<dbReference type="RefSeq" id="WP_145616792.1">
    <property type="nucleotide sequence ID" value="NZ_VITO01000006.1"/>
</dbReference>
<dbReference type="AlphaFoldDB" id="A0A560G1B1"/>
<feature type="transmembrane region" description="Helical" evidence="1">
    <location>
        <begin position="34"/>
        <end position="52"/>
    </location>
</feature>
<feature type="transmembrane region" description="Helical" evidence="1">
    <location>
        <begin position="116"/>
        <end position="136"/>
    </location>
</feature>
<name>A0A560G1B1_9PROT</name>
<feature type="transmembrane region" description="Helical" evidence="1">
    <location>
        <begin position="64"/>
        <end position="82"/>
    </location>
</feature>
<keyword evidence="1" id="KW-1133">Transmembrane helix</keyword>
<evidence type="ECO:0000313" key="3">
    <source>
        <dbReference type="Proteomes" id="UP000316545"/>
    </source>
</evidence>
<protein>
    <submittedName>
        <fullName evidence="2">Uncharacterized protein</fullName>
    </submittedName>
</protein>
<feature type="transmembrane region" description="Helical" evidence="1">
    <location>
        <begin position="187"/>
        <end position="211"/>
    </location>
</feature>
<gene>
    <name evidence="2" type="ORF">FBZ88_106149</name>
</gene>
<accession>A0A560G1B1</accession>
<sequence>MKNRTLPAPLLTKGHGQFYNLGGNLLSEILHSNYAPIVLGAAITVGSIIALKKFLKKEELIVKMWYAFSIMLYSVLFLLFVAKWTGGLSSKGEPNNQISRIAMETIDVLMDFRTELLIVFGIFIIYYLSQITTKLISKIFGVEFNLIVSRLFIFFLTWIIAKGLVSLSAAAAAVYIFLFFVEPVGENIIILSASSISIGAAFLIICAYYVFEHLFLKNMKDPIDELMDNAIEATALKILEKTKNLPSK</sequence>
<organism evidence="2 3">
    <name type="scientific">Nitrospirillum amazonense</name>
    <dbReference type="NCBI Taxonomy" id="28077"/>
    <lineage>
        <taxon>Bacteria</taxon>
        <taxon>Pseudomonadati</taxon>
        <taxon>Pseudomonadota</taxon>
        <taxon>Alphaproteobacteria</taxon>
        <taxon>Rhodospirillales</taxon>
        <taxon>Azospirillaceae</taxon>
        <taxon>Nitrospirillum</taxon>
    </lineage>
</organism>
<evidence type="ECO:0000256" key="1">
    <source>
        <dbReference type="SAM" id="Phobius"/>
    </source>
</evidence>
<keyword evidence="3" id="KW-1185">Reference proteome</keyword>
<dbReference type="Proteomes" id="UP000316545">
    <property type="component" value="Unassembled WGS sequence"/>
</dbReference>
<reference evidence="2 3" key="1">
    <citation type="submission" date="2019-06" db="EMBL/GenBank/DDBJ databases">
        <title>Genomic Encyclopedia of Type Strains, Phase IV (KMG-V): Genome sequencing to study the core and pangenomes of soil and plant-associated prokaryotes.</title>
        <authorList>
            <person name="Whitman W."/>
        </authorList>
    </citation>
    <scope>NUCLEOTIDE SEQUENCE [LARGE SCALE GENOMIC DNA]</scope>
    <source>
        <strain evidence="2 3">BR 11865</strain>
    </source>
</reference>
<feature type="transmembrane region" description="Helical" evidence="1">
    <location>
        <begin position="148"/>
        <end position="181"/>
    </location>
</feature>
<keyword evidence="1" id="KW-0812">Transmembrane</keyword>